<evidence type="ECO:0000256" key="1">
    <source>
        <dbReference type="SAM" id="Phobius"/>
    </source>
</evidence>
<evidence type="ECO:0000313" key="3">
    <source>
        <dbReference type="Proteomes" id="UP001230268"/>
    </source>
</evidence>
<reference evidence="2" key="1">
    <citation type="submission" date="2023-08" db="EMBL/GenBank/DDBJ databases">
        <title>Draft sequence of the Babesia gibsoni genome.</title>
        <authorList>
            <person name="Yamagishi J.Y."/>
            <person name="Xuan X.X."/>
        </authorList>
    </citation>
    <scope>NUCLEOTIDE SEQUENCE</scope>
    <source>
        <strain evidence="2">Azabu</strain>
    </source>
</reference>
<gene>
    <name evidence="2" type="ORF">BgAZ_305080</name>
</gene>
<comment type="caution">
    <text evidence="2">The sequence shown here is derived from an EMBL/GenBank/DDBJ whole genome shotgun (WGS) entry which is preliminary data.</text>
</comment>
<keyword evidence="1" id="KW-0812">Transmembrane</keyword>
<keyword evidence="3" id="KW-1185">Reference proteome</keyword>
<dbReference type="EMBL" id="JAVEPI010000003">
    <property type="protein sequence ID" value="KAK1442990.1"/>
    <property type="molecule type" value="Genomic_DNA"/>
</dbReference>
<dbReference type="Pfam" id="PF23529">
    <property type="entry name" value="Microp_apicomplexa_16"/>
    <property type="match status" value="1"/>
</dbReference>
<dbReference type="Proteomes" id="UP001230268">
    <property type="component" value="Unassembled WGS sequence"/>
</dbReference>
<name>A0AAD8LSH1_BABGI</name>
<keyword evidence="1" id="KW-0472">Membrane</keyword>
<feature type="transmembrane region" description="Helical" evidence="1">
    <location>
        <begin position="712"/>
        <end position="732"/>
    </location>
</feature>
<organism evidence="2 3">
    <name type="scientific">Babesia gibsoni</name>
    <dbReference type="NCBI Taxonomy" id="33632"/>
    <lineage>
        <taxon>Eukaryota</taxon>
        <taxon>Sar</taxon>
        <taxon>Alveolata</taxon>
        <taxon>Apicomplexa</taxon>
        <taxon>Aconoidasida</taxon>
        <taxon>Piroplasmida</taxon>
        <taxon>Babesiidae</taxon>
        <taxon>Babesia</taxon>
    </lineage>
</organism>
<protein>
    <submittedName>
        <fullName evidence="2">Uncharacterized protein</fullName>
    </submittedName>
</protein>
<sequence>MSTISVSRNNVLHMESLLPKQLGNIVLDVARHGNSDIVVWKTFVKCCHAKVESLDRKDTLRVFRGVGVFYRNYNYHLQQLDKEFLAKLIGQVHVVCNGYTCDELSQLSEDVSNFAVANADLLDITALLFSKIAVLFNLRLAEATPYSVVRLLVAFSRIGISDGQLFDSLATFICDNDGFTTHDIRTVLTSYALVEHRNLQLLEHATLHFTSLSDLGINDLAILSFVYSTLDYRTENVKSLFQRYLGSIDMLTEPPALPGEGFVVDLPSFFQFLDSIGVSMPPSMISSIKIDQLNRDDFVKVVHLLPTNPDCQRKVMNKYMCYDSELTLQEHVKVLKYVVKGGFGIKEFFDRACSNIAVKGRDYTEEHCDAHDVERAEYLNDQDGVEAKQRDCGPSENPKEIGPLHQMVTLLLQSPAVWVSSCSELYDFLCQLTPGRVWLTDYVILMSKGLVDRNKQLEEHLEAVARHYGTDLMHILGSELSKRGDYRSPMIMRAEFEHYLKDKAIIPCMIGDLTLVALLKDHNTAVLPLNPDDFVCLAGQQLDAREVWRLFFCGQRAYTLPAETLQTAAGFISISITRETTRMGACTSTQVHMPIQVTQRAGKNVDPAELKTPVVILASKPMVDYERLYKKMMEESPRKKENIEKDVVYNKNASKADPASRREMLFELLKEAEATLAFYRADYSEMQLTVVKAAKEKVAESSHPTEVIQYHITLWMAVTLGLILLGALYHFLTSFERDDPVLYSQLGVPSKR</sequence>
<dbReference type="InterPro" id="IPR056355">
    <property type="entry name" value="Microp_apicomplexa_16"/>
</dbReference>
<proteinExistence type="predicted"/>
<dbReference type="AlphaFoldDB" id="A0AAD8LSH1"/>
<accession>A0AAD8LSH1</accession>
<evidence type="ECO:0000313" key="2">
    <source>
        <dbReference type="EMBL" id="KAK1442990.1"/>
    </source>
</evidence>
<keyword evidence="1" id="KW-1133">Transmembrane helix</keyword>